<dbReference type="AlphaFoldDB" id="A0A2T1DHY5"/>
<protein>
    <submittedName>
        <fullName evidence="3">Uncharacterized protein</fullName>
    </submittedName>
</protein>
<dbReference type="RefSeq" id="WP_073070826.1">
    <property type="nucleotide sequence ID" value="NZ_MPPI01000009.1"/>
</dbReference>
<accession>A0A2T1DHY5</accession>
<evidence type="ECO:0000256" key="1">
    <source>
        <dbReference type="SAM" id="MobiDB-lite"/>
    </source>
</evidence>
<feature type="transmembrane region" description="Helical" evidence="2">
    <location>
        <begin position="21"/>
        <end position="41"/>
    </location>
</feature>
<keyword evidence="2" id="KW-0812">Transmembrane</keyword>
<dbReference type="EMBL" id="PVWG01000007">
    <property type="protein sequence ID" value="PSB20120.1"/>
    <property type="molecule type" value="Genomic_DNA"/>
</dbReference>
<feature type="region of interest" description="Disordered" evidence="1">
    <location>
        <begin position="49"/>
        <end position="69"/>
    </location>
</feature>
<dbReference type="Proteomes" id="UP000238634">
    <property type="component" value="Unassembled WGS sequence"/>
</dbReference>
<keyword evidence="4" id="KW-1185">Reference proteome</keyword>
<proteinExistence type="predicted"/>
<reference evidence="3 4" key="2">
    <citation type="submission" date="2018-03" db="EMBL/GenBank/DDBJ databases">
        <title>The ancient ancestry and fast evolution of plastids.</title>
        <authorList>
            <person name="Moore K.R."/>
            <person name="Magnabosco C."/>
            <person name="Momper L."/>
            <person name="Gold D.A."/>
            <person name="Bosak T."/>
            <person name="Fournier G.P."/>
        </authorList>
    </citation>
    <scope>NUCLEOTIDE SEQUENCE [LARGE SCALE GENOMIC DNA]</scope>
    <source>
        <strain evidence="3 4">ULC007</strain>
    </source>
</reference>
<evidence type="ECO:0000256" key="2">
    <source>
        <dbReference type="SAM" id="Phobius"/>
    </source>
</evidence>
<dbReference type="STRING" id="1920490.GCA_001895925_03770"/>
<comment type="caution">
    <text evidence="3">The sequence shown here is derived from an EMBL/GenBank/DDBJ whole genome shotgun (WGS) entry which is preliminary data.</text>
</comment>
<name>A0A2T1DHY5_9CYAN</name>
<keyword evidence="2" id="KW-1133">Transmembrane helix</keyword>
<organism evidence="3 4">
    <name type="scientific">Phormidesmis priestleyi ULC007</name>
    <dbReference type="NCBI Taxonomy" id="1920490"/>
    <lineage>
        <taxon>Bacteria</taxon>
        <taxon>Bacillati</taxon>
        <taxon>Cyanobacteriota</taxon>
        <taxon>Cyanophyceae</taxon>
        <taxon>Leptolyngbyales</taxon>
        <taxon>Leptolyngbyaceae</taxon>
        <taxon>Phormidesmis</taxon>
    </lineage>
</organism>
<evidence type="ECO:0000313" key="3">
    <source>
        <dbReference type="EMBL" id="PSB20120.1"/>
    </source>
</evidence>
<keyword evidence="2" id="KW-0472">Membrane</keyword>
<sequence length="69" mass="7622">MPKITALRWLSRLKVGQKISLGYALALGIAVSGTIVGFGIGNQYRQQASQRQKHTRNEVEILPKSQTLT</sequence>
<dbReference type="OrthoDB" id="479493at2"/>
<reference evidence="3 4" key="1">
    <citation type="submission" date="2018-02" db="EMBL/GenBank/DDBJ databases">
        <authorList>
            <person name="Cohen D.B."/>
            <person name="Kent A.D."/>
        </authorList>
    </citation>
    <scope>NUCLEOTIDE SEQUENCE [LARGE SCALE GENOMIC DNA]</scope>
    <source>
        <strain evidence="3 4">ULC007</strain>
    </source>
</reference>
<evidence type="ECO:0000313" key="4">
    <source>
        <dbReference type="Proteomes" id="UP000238634"/>
    </source>
</evidence>
<gene>
    <name evidence="3" type="ORF">C7B65_08685</name>
</gene>